<feature type="transmembrane region" description="Helical" evidence="1">
    <location>
        <begin position="471"/>
        <end position="489"/>
    </location>
</feature>
<feature type="transmembrane region" description="Helical" evidence="1">
    <location>
        <begin position="435"/>
        <end position="456"/>
    </location>
</feature>
<keyword evidence="1" id="KW-1133">Transmembrane helix</keyword>
<evidence type="ECO:0000313" key="2">
    <source>
        <dbReference type="EMBL" id="GAK55304.1"/>
    </source>
</evidence>
<feature type="transmembrane region" description="Helical" evidence="1">
    <location>
        <begin position="300"/>
        <end position="316"/>
    </location>
</feature>
<dbReference type="Proteomes" id="UP000030661">
    <property type="component" value="Unassembled WGS sequence"/>
</dbReference>
<feature type="transmembrane region" description="Helical" evidence="1">
    <location>
        <begin position="105"/>
        <end position="125"/>
    </location>
</feature>
<feature type="transmembrane region" description="Helical" evidence="1">
    <location>
        <begin position="20"/>
        <end position="43"/>
    </location>
</feature>
<evidence type="ECO:0000313" key="3">
    <source>
        <dbReference type="Proteomes" id="UP000030661"/>
    </source>
</evidence>
<proteinExistence type="predicted"/>
<feature type="transmembrane region" description="Helical" evidence="1">
    <location>
        <begin position="509"/>
        <end position="530"/>
    </location>
</feature>
<sequence length="738" mass="85959">MKKISLKQWISEAIFPKTRYSRIFLLLVIFKALSYWLMAMWYYPAQPLSVIALYRSGESMNYYPIMAALSSFEFGETVVVEHLGKGVQAFPFASIAFHAFAFRLFHVYGIILADIIIALLHYLIFCTFLRVIGIPKLLAECCSLLIVTQGIDRVLFQFTRLYNIFPRNIFFIVLLLFCILTIGMLIYLSCRKTIPPFRTSFLITTIFFTGLLLLSLGVIGYSHWNWRIPRPFVTDVYFFLCVCLVTTLLNSSEECNDTEGYGHALRSAQALLARPKQSFGTPKNVHNLVCQYKGDYQRKILRVIWACLGGSFAFLLQGEIYLTISTSLMIGGVMIHLLTRTHSTREQKIQCFKGFLLFSITAMIGAIPFLLQNLLTHPDLPRRLGLFPIQRTRIFVLPGWRPYFIIGLSCILGTLLIQLGKHQTLHNFSHYRRNIWFFICFCFAGWAALPLSGIILSKTIQPQHFLYRLEHIFSLTMLIFLLYAFIWQFTQFSNPFLLLKKRYIRFSQMLILCVILLSVTSTIRFAAVFAKNDIPVLGTHEPDSVSTSNYRTDFFNTTQELLKYKMGKLPVLATVDFQIYSWWVSFWKGYAFFPFAFTSPLPDSELEYRLAVFCKLLGMNIEDYQKFIHENYIQYFWQSHLKYQVSSAYSFSSLSDYPQYVQEKIKKTTILDNYDIALPLSEEKRLIELFNQITVPIETLNIELIVLTNGMFLQQFSPPDNHFELCYQNSTFRIWRRR</sequence>
<feature type="transmembrane region" description="Helical" evidence="1">
    <location>
        <begin position="200"/>
        <end position="224"/>
    </location>
</feature>
<name>A0A0S6W6Q7_VECG1</name>
<dbReference type="HOGENOM" id="CLU_421444_0_0_0"/>
<dbReference type="EMBL" id="DF820463">
    <property type="protein sequence ID" value="GAK55304.1"/>
    <property type="molecule type" value="Genomic_DNA"/>
</dbReference>
<dbReference type="AlphaFoldDB" id="A0A0S6W6Q7"/>
<protein>
    <submittedName>
        <fullName evidence="2">Uncharacterized protein</fullName>
    </submittedName>
</protein>
<keyword evidence="1" id="KW-0472">Membrane</keyword>
<accession>A0A0S6W6Q7</accession>
<reference evidence="2" key="1">
    <citation type="journal article" date="2015" name="PeerJ">
        <title>First genomic representation of candidate bacterial phylum KSB3 points to enhanced environmental sensing as a trigger of wastewater bulking.</title>
        <authorList>
            <person name="Sekiguchi Y."/>
            <person name="Ohashi A."/>
            <person name="Parks D.H."/>
            <person name="Yamauchi T."/>
            <person name="Tyson G.W."/>
            <person name="Hugenholtz P."/>
        </authorList>
    </citation>
    <scope>NUCLEOTIDE SEQUENCE [LARGE SCALE GENOMIC DNA]</scope>
</reference>
<feature type="transmembrane region" description="Helical" evidence="1">
    <location>
        <begin position="351"/>
        <end position="371"/>
    </location>
</feature>
<feature type="transmembrane region" description="Helical" evidence="1">
    <location>
        <begin position="168"/>
        <end position="188"/>
    </location>
</feature>
<evidence type="ECO:0000256" key="1">
    <source>
        <dbReference type="SAM" id="Phobius"/>
    </source>
</evidence>
<keyword evidence="1" id="KW-0812">Transmembrane</keyword>
<keyword evidence="3" id="KW-1185">Reference proteome</keyword>
<dbReference type="STRING" id="1499967.U27_02136"/>
<organism evidence="2">
    <name type="scientific">Vecturithrix granuli</name>
    <dbReference type="NCBI Taxonomy" id="1499967"/>
    <lineage>
        <taxon>Bacteria</taxon>
        <taxon>Candidatus Moduliflexota</taxon>
        <taxon>Candidatus Vecturitrichia</taxon>
        <taxon>Candidatus Vecturitrichales</taxon>
        <taxon>Candidatus Vecturitrichaceae</taxon>
        <taxon>Candidatus Vecturithrix</taxon>
    </lineage>
</organism>
<feature type="transmembrane region" description="Helical" evidence="1">
    <location>
        <begin position="400"/>
        <end position="419"/>
    </location>
</feature>
<gene>
    <name evidence="2" type="ORF">U27_02136</name>
</gene>